<dbReference type="RefSeq" id="WP_224315320.1">
    <property type="nucleotide sequence ID" value="NZ_JAIRBM010000019.1"/>
</dbReference>
<dbReference type="Proteomes" id="UP000704176">
    <property type="component" value="Unassembled WGS sequence"/>
</dbReference>
<protein>
    <submittedName>
        <fullName evidence="2">Chemotaxis protein MotC</fullName>
    </submittedName>
</protein>
<name>A0ABS7VSP3_9HYPH</name>
<organism evidence="2 3">
    <name type="scientific">Microvirga puerhi</name>
    <dbReference type="NCBI Taxonomy" id="2876078"/>
    <lineage>
        <taxon>Bacteria</taxon>
        <taxon>Pseudomonadati</taxon>
        <taxon>Pseudomonadota</taxon>
        <taxon>Alphaproteobacteria</taxon>
        <taxon>Hyphomicrobiales</taxon>
        <taxon>Methylobacteriaceae</taxon>
        <taxon>Microvirga</taxon>
    </lineage>
</organism>
<evidence type="ECO:0000256" key="1">
    <source>
        <dbReference type="SAM" id="SignalP"/>
    </source>
</evidence>
<feature type="signal peptide" evidence="1">
    <location>
        <begin position="1"/>
        <end position="25"/>
    </location>
</feature>
<feature type="chain" id="PRO_5046504748" evidence="1">
    <location>
        <begin position="26"/>
        <end position="398"/>
    </location>
</feature>
<keyword evidence="3" id="KW-1185">Reference proteome</keyword>
<evidence type="ECO:0000313" key="2">
    <source>
        <dbReference type="EMBL" id="MBZ6078574.1"/>
    </source>
</evidence>
<sequence length="398" mass="43450">MSGPLRFFVLIVLVWPTLCVAKANAESAEIDAQPVELVRTLQALQDQIAAGSTNAHVAQRVLLDHIDERLLAMEPAVWQAPKSIRAAIIYVLSGGKPGILKKILSLSDLPKSEGLLAQGALAYVEGREEDAQKILADVDVRTLPATLSGQIALVQAALTLRDGPEKSVSLLDFARLQLPGTLVEEAALRREIFVVAQLKDTEKFDALSRQYLRRFRYSVYSGNFRQRFASALTRLDVTKDPDYFKRLVATLNELEPAGRLELYLMVARAAINQGQTQAAVLATDKANELAMGDASSSARSKLYRAAAIIVTSEGFDEGATELKKLDRSLLPASDLELLDSALAMATYIRRVPEGGVPSLPRDQAQIRADNVVQKPTAIISRAQEVLGAIDQLVRKESR</sequence>
<accession>A0ABS7VSP3</accession>
<comment type="caution">
    <text evidence="2">The sequence shown here is derived from an EMBL/GenBank/DDBJ whole genome shotgun (WGS) entry which is preliminary data.</text>
</comment>
<dbReference type="EMBL" id="JAIRBM010000019">
    <property type="protein sequence ID" value="MBZ6078574.1"/>
    <property type="molecule type" value="Genomic_DNA"/>
</dbReference>
<keyword evidence="1" id="KW-0732">Signal</keyword>
<gene>
    <name evidence="2" type="ORF">K9B37_20145</name>
</gene>
<evidence type="ECO:0000313" key="3">
    <source>
        <dbReference type="Proteomes" id="UP000704176"/>
    </source>
</evidence>
<proteinExistence type="predicted"/>
<reference evidence="2 3" key="1">
    <citation type="submission" date="2021-09" db="EMBL/GenBank/DDBJ databases">
        <title>The complete genome sequence of a new microorganism.</title>
        <authorList>
            <person name="Zi Z."/>
        </authorList>
    </citation>
    <scope>NUCLEOTIDE SEQUENCE [LARGE SCALE GENOMIC DNA]</scope>
    <source>
        <strain evidence="2 3">WGZ8</strain>
    </source>
</reference>